<dbReference type="PANTHER" id="PTHR23135">
    <property type="entry name" value="MUR LIGASE FAMILY MEMBER"/>
    <property type="match status" value="1"/>
</dbReference>
<reference evidence="4 5" key="1">
    <citation type="submission" date="2020-08" db="EMBL/GenBank/DDBJ databases">
        <title>Winkia gen. nov., sp. nov., isolated from faeces of the Anser albifrons in China.</title>
        <authorList>
            <person name="Liu Q."/>
        </authorList>
    </citation>
    <scope>NUCLEOTIDE SEQUENCE [LARGE SCALE GENOMIC DNA]</scope>
    <source>
        <strain evidence="4 5">C62</strain>
    </source>
</reference>
<dbReference type="GO" id="GO:0009252">
    <property type="term" value="P:peptidoglycan biosynthetic process"/>
    <property type="evidence" value="ECO:0007669"/>
    <property type="project" value="UniProtKB-UniRule"/>
</dbReference>
<feature type="domain" description="Mur ligase central" evidence="2">
    <location>
        <begin position="27"/>
        <end position="229"/>
    </location>
</feature>
<accession>A0A8I0GCQ3</accession>
<comment type="catalytic activity">
    <reaction evidence="1">
        <text>beta-D-GlcNAc-(1-&gt;4)-Mur2Ac(oyl-L-Ala-gamma-D-O-P-Glu-L-Lys-D-Ala-D-Ala)-di-trans,octa-cis-undecaprenyl diphosphate + NH4(+) = beta-D-GlcNAc-(1-&gt;4)-Mur2Ac(oyl-L-Ala-D-isoglutaminyl-L-Lys-D-Ala-D-Ala)-di-trans,octa-cis-undecaprenyl diphosphate + phosphate + H(+)</text>
        <dbReference type="Rhea" id="RHEA:57932"/>
        <dbReference type="ChEBI" id="CHEBI:15378"/>
        <dbReference type="ChEBI" id="CHEBI:28938"/>
        <dbReference type="ChEBI" id="CHEBI:43474"/>
        <dbReference type="ChEBI" id="CHEBI:62233"/>
        <dbReference type="ChEBI" id="CHEBI:143132"/>
    </reaction>
</comment>
<protein>
    <recommendedName>
        <fullName evidence="1">Lipid II isoglutaminyl synthase (glutamine-hydrolyzing) subunit MurT</fullName>
        <ecNumber evidence="1">6.3.5.13</ecNumber>
    </recommendedName>
</protein>
<dbReference type="InterPro" id="IPR013564">
    <property type="entry name" value="MurT_C"/>
</dbReference>
<keyword evidence="5" id="KW-1185">Reference proteome</keyword>
<keyword evidence="1" id="KW-0479">Metal-binding</keyword>
<dbReference type="GO" id="GO:0005524">
    <property type="term" value="F:ATP binding"/>
    <property type="evidence" value="ECO:0007669"/>
    <property type="project" value="UniProtKB-UniRule"/>
</dbReference>
<comment type="catalytic activity">
    <reaction evidence="1">
        <text>beta-D-GlcNAc-(1-&gt;4)-Mur2Ac(oyl-L-Ala-gamma-D-Glu-L-Lys-D-Ala-D-Ala)-di-trans,octa-cis-undecaprenyl diphosphate + L-glutamine + ATP + H2O = beta-D-GlcNAc-(1-&gt;4)-Mur2Ac(oyl-L-Ala-D-isoglutaminyl-L-Lys-D-Ala-D-Ala)-di-trans,octa-cis-undecaprenyl diphosphate + L-glutamate + ADP + phosphate + H(+)</text>
        <dbReference type="Rhea" id="RHEA:57928"/>
        <dbReference type="ChEBI" id="CHEBI:15377"/>
        <dbReference type="ChEBI" id="CHEBI:15378"/>
        <dbReference type="ChEBI" id="CHEBI:29985"/>
        <dbReference type="ChEBI" id="CHEBI:30616"/>
        <dbReference type="ChEBI" id="CHEBI:43474"/>
        <dbReference type="ChEBI" id="CHEBI:58359"/>
        <dbReference type="ChEBI" id="CHEBI:60033"/>
        <dbReference type="ChEBI" id="CHEBI:62233"/>
        <dbReference type="ChEBI" id="CHEBI:456216"/>
        <dbReference type="EC" id="6.3.5.13"/>
    </reaction>
</comment>
<comment type="subunit">
    <text evidence="1">Forms a heterodimer with GatD.</text>
</comment>
<proteinExistence type="inferred from homology"/>
<evidence type="ECO:0000313" key="5">
    <source>
        <dbReference type="Proteomes" id="UP000627538"/>
    </source>
</evidence>
<evidence type="ECO:0000256" key="1">
    <source>
        <dbReference type="HAMAP-Rule" id="MF_02214"/>
    </source>
</evidence>
<sequence>MIGGTVARRIDPDVLAHLAHGRRVVLVTGTNGKSTTTAMAAAAARVGGPVATNANGDNMDAGAVSALMSRPSAVAVLEIDEMHMGQVAAACDPEVIVLLNLSRDQLDRVGEIGTVERHLRAVVDAHPRAHIIANADDPLIASAAWDAPSVTWVSVGAPWRADSVGFPRGGGSVVWEGETWRVPSTEYARPTPDFTVTDDGLVTRGRTLPIRLEVPGRANRGNAAQAALAAHHLGIDLADALDACASVRSVAGRYATYRVREREVHMLLAKNPAGWQEALTMIDYSTPSIVVAVNGQVADSTDLSWIWDVDFEEFCRDSAGKRVVVTGERGLDLAVRLTYAECEVTFAPTVTAALAQCAPGRVELLANYTAFRDAKRLFEAEVRRAKGETK</sequence>
<dbReference type="EC" id="6.3.5.13" evidence="1"/>
<dbReference type="Gene3D" id="3.40.1190.10">
    <property type="entry name" value="Mur-like, catalytic domain"/>
    <property type="match status" value="1"/>
</dbReference>
<dbReference type="GO" id="GO:0140282">
    <property type="term" value="F:carbon-nitrogen ligase activity on lipid II"/>
    <property type="evidence" value="ECO:0007669"/>
    <property type="project" value="UniProtKB-UniRule"/>
</dbReference>
<dbReference type="SUPFAM" id="SSF53623">
    <property type="entry name" value="MurD-like peptide ligases, catalytic domain"/>
    <property type="match status" value="1"/>
</dbReference>
<dbReference type="EMBL" id="JACRUO010000001">
    <property type="protein sequence ID" value="MBD3689591.1"/>
    <property type="molecule type" value="Genomic_DNA"/>
</dbReference>
<dbReference type="InterPro" id="IPR013221">
    <property type="entry name" value="Mur_ligase_cen"/>
</dbReference>
<keyword evidence="1" id="KW-0067">ATP-binding</keyword>
<dbReference type="InterPro" id="IPR036565">
    <property type="entry name" value="Mur-like_cat_sf"/>
</dbReference>
<name>A0A8I0GCQ3_9ACTO</name>
<dbReference type="GO" id="GO:0046872">
    <property type="term" value="F:metal ion binding"/>
    <property type="evidence" value="ECO:0007669"/>
    <property type="project" value="UniProtKB-KW"/>
</dbReference>
<dbReference type="Proteomes" id="UP000627538">
    <property type="component" value="Unassembled WGS sequence"/>
</dbReference>
<dbReference type="GO" id="GO:0071555">
    <property type="term" value="P:cell wall organization"/>
    <property type="evidence" value="ECO:0007669"/>
    <property type="project" value="UniProtKB-KW"/>
</dbReference>
<comment type="function">
    <text evidence="1">The lipid II isoglutaminyl synthase complex catalyzes the formation of alpha-D-isoglutamine in the cell wall lipid II stem peptide. The MurT subunit catalyzes the ATP-dependent amidation of D-glutamate residue of lipid II, converting it to an isoglutamine residue.</text>
</comment>
<gene>
    <name evidence="1" type="primary">murT</name>
    <name evidence="4" type="ORF">H8R10_05040</name>
</gene>
<dbReference type="Pfam" id="PF08353">
    <property type="entry name" value="MurT_C"/>
    <property type="match status" value="1"/>
</dbReference>
<dbReference type="GO" id="GO:0008360">
    <property type="term" value="P:regulation of cell shape"/>
    <property type="evidence" value="ECO:0007669"/>
    <property type="project" value="UniProtKB-KW"/>
</dbReference>
<dbReference type="HAMAP" id="MF_02214">
    <property type="entry name" value="Lipid_II_synth_MurT"/>
    <property type="match status" value="1"/>
</dbReference>
<keyword evidence="1" id="KW-0573">Peptidoglycan synthesis</keyword>
<comment type="caution">
    <text evidence="1">Lacks conserved residue(s) required for the propagation of feature annotation.</text>
</comment>
<dbReference type="PANTHER" id="PTHR23135:SF7">
    <property type="entry name" value="LIPID II ISOGLUTAMINYL SYNTHASE (GLUTAMINE-HYDROLYZING) SUBUNIT MURT"/>
    <property type="match status" value="1"/>
</dbReference>
<dbReference type="UniPathway" id="UPA00219"/>
<comment type="similarity">
    <text evidence="1">Belongs to the MurCDEF family. MurT subfamily.</text>
</comment>
<dbReference type="GO" id="GO:0016881">
    <property type="term" value="F:acid-amino acid ligase activity"/>
    <property type="evidence" value="ECO:0007669"/>
    <property type="project" value="InterPro"/>
</dbReference>
<keyword evidence="1" id="KW-0133">Cell shape</keyword>
<dbReference type="AlphaFoldDB" id="A0A8I0GCQ3"/>
<feature type="active site" evidence="1">
    <location>
        <position position="302"/>
    </location>
</feature>
<comment type="catalytic activity">
    <reaction evidence="1">
        <text>beta-D-GlcNAc-(1-&gt;4)-Mur2Ac(oyl-L-Ala-gamma-D-Glu-L-Lys-D-Ala-D-Ala)-di-trans,octa-cis-undecaprenyl diphosphate + ATP = beta-D-GlcNAc-(1-&gt;4)-Mur2Ac(oyl-L-Ala-gamma-D-O-P-Glu-L-Lys-D-Ala-D-Ala)-di-trans,octa-cis-undecaprenyl diphosphate + ADP</text>
        <dbReference type="Rhea" id="RHEA:59488"/>
        <dbReference type="ChEBI" id="CHEBI:30616"/>
        <dbReference type="ChEBI" id="CHEBI:60033"/>
        <dbReference type="ChEBI" id="CHEBI:143132"/>
        <dbReference type="ChEBI" id="CHEBI:456216"/>
    </reaction>
</comment>
<feature type="domain" description="Lipid II isoglutaminyl synthase (glutamine-hydrolyzing) subunit MurT C-terminal" evidence="3">
    <location>
        <begin position="268"/>
        <end position="370"/>
    </location>
</feature>
<dbReference type="Pfam" id="PF08245">
    <property type="entry name" value="Mur_ligase_M"/>
    <property type="match status" value="1"/>
</dbReference>
<keyword evidence="1" id="KW-0547">Nucleotide-binding</keyword>
<comment type="caution">
    <text evidence="4">The sequence shown here is derived from an EMBL/GenBank/DDBJ whole genome shotgun (WGS) entry which is preliminary data.</text>
</comment>
<keyword evidence="1" id="KW-0436">Ligase</keyword>
<evidence type="ECO:0000259" key="2">
    <source>
        <dbReference type="Pfam" id="PF08245"/>
    </source>
</evidence>
<evidence type="ECO:0000259" key="3">
    <source>
        <dbReference type="Pfam" id="PF08353"/>
    </source>
</evidence>
<organism evidence="4 5">
    <name type="scientific">Nanchangia anserum</name>
    <dbReference type="NCBI Taxonomy" id="2692125"/>
    <lineage>
        <taxon>Bacteria</taxon>
        <taxon>Bacillati</taxon>
        <taxon>Actinomycetota</taxon>
        <taxon>Actinomycetes</taxon>
        <taxon>Actinomycetales</taxon>
        <taxon>Actinomycetaceae</taxon>
        <taxon>Nanchangia</taxon>
    </lineage>
</organism>
<evidence type="ECO:0000313" key="4">
    <source>
        <dbReference type="EMBL" id="MBD3689591.1"/>
    </source>
</evidence>
<comment type="pathway">
    <text evidence="1">Cell wall biogenesis; peptidoglycan biosynthesis.</text>
</comment>
<dbReference type="InterPro" id="IPR043703">
    <property type="entry name" value="Lipid_II_synth_MurT"/>
</dbReference>
<keyword evidence="1" id="KW-0961">Cell wall biogenesis/degradation</keyword>